<proteinExistence type="predicted"/>
<accession>A0ABQ4WEH6</accession>
<evidence type="ECO:0000313" key="1">
    <source>
        <dbReference type="EMBL" id="GJS51253.1"/>
    </source>
</evidence>
<organism evidence="1 2">
    <name type="scientific">Tanacetum coccineum</name>
    <dbReference type="NCBI Taxonomy" id="301880"/>
    <lineage>
        <taxon>Eukaryota</taxon>
        <taxon>Viridiplantae</taxon>
        <taxon>Streptophyta</taxon>
        <taxon>Embryophyta</taxon>
        <taxon>Tracheophyta</taxon>
        <taxon>Spermatophyta</taxon>
        <taxon>Magnoliopsida</taxon>
        <taxon>eudicotyledons</taxon>
        <taxon>Gunneridae</taxon>
        <taxon>Pentapetalae</taxon>
        <taxon>asterids</taxon>
        <taxon>campanulids</taxon>
        <taxon>Asterales</taxon>
        <taxon>Asteraceae</taxon>
        <taxon>Asteroideae</taxon>
        <taxon>Anthemideae</taxon>
        <taxon>Anthemidinae</taxon>
        <taxon>Tanacetum</taxon>
    </lineage>
</organism>
<keyword evidence="2" id="KW-1185">Reference proteome</keyword>
<reference evidence="1" key="2">
    <citation type="submission" date="2022-01" db="EMBL/GenBank/DDBJ databases">
        <authorList>
            <person name="Yamashiro T."/>
            <person name="Shiraishi A."/>
            <person name="Satake H."/>
            <person name="Nakayama K."/>
        </authorList>
    </citation>
    <scope>NUCLEOTIDE SEQUENCE</scope>
</reference>
<dbReference type="Proteomes" id="UP001151760">
    <property type="component" value="Unassembled WGS sequence"/>
</dbReference>
<dbReference type="EMBL" id="BQNB010008572">
    <property type="protein sequence ID" value="GJS51253.1"/>
    <property type="molecule type" value="Genomic_DNA"/>
</dbReference>
<evidence type="ECO:0000313" key="2">
    <source>
        <dbReference type="Proteomes" id="UP001151760"/>
    </source>
</evidence>
<sequence length="97" mass="11128">MEIFLYPLEVKGFEVEDEAFDFEALEAEGFDFEAFEAKVFAFNVVAFEANDTICTSPLPLYPVMKFLAFEALDVYPITFEGFDLKAFEVFDFEALDC</sequence>
<protein>
    <submittedName>
        <fullName evidence="1">Uncharacterized protein</fullName>
    </submittedName>
</protein>
<gene>
    <name evidence="1" type="ORF">Tco_0624615</name>
</gene>
<reference evidence="1" key="1">
    <citation type="journal article" date="2022" name="Int. J. Mol. Sci.">
        <title>Draft Genome of Tanacetum Coccineum: Genomic Comparison of Closely Related Tanacetum-Family Plants.</title>
        <authorList>
            <person name="Yamashiro T."/>
            <person name="Shiraishi A."/>
            <person name="Nakayama K."/>
            <person name="Satake H."/>
        </authorList>
    </citation>
    <scope>NUCLEOTIDE SEQUENCE</scope>
</reference>
<name>A0ABQ4WEH6_9ASTR</name>
<comment type="caution">
    <text evidence="1">The sequence shown here is derived from an EMBL/GenBank/DDBJ whole genome shotgun (WGS) entry which is preliminary data.</text>
</comment>